<sequence>MYTVALYMKRYTTCSHGGAGCMAPSDINERFDAHTPRASSSAATDALGIRGVIPWVPQQRASGTGGTARGSISNLRLGNNERAEQGPMPQLYEGAR</sequence>
<dbReference type="Proteomes" id="UP000299102">
    <property type="component" value="Unassembled WGS sequence"/>
</dbReference>
<organism evidence="2 3">
    <name type="scientific">Eumeta variegata</name>
    <name type="common">Bagworm moth</name>
    <name type="synonym">Eumeta japonica</name>
    <dbReference type="NCBI Taxonomy" id="151549"/>
    <lineage>
        <taxon>Eukaryota</taxon>
        <taxon>Metazoa</taxon>
        <taxon>Ecdysozoa</taxon>
        <taxon>Arthropoda</taxon>
        <taxon>Hexapoda</taxon>
        <taxon>Insecta</taxon>
        <taxon>Pterygota</taxon>
        <taxon>Neoptera</taxon>
        <taxon>Endopterygota</taxon>
        <taxon>Lepidoptera</taxon>
        <taxon>Glossata</taxon>
        <taxon>Ditrysia</taxon>
        <taxon>Tineoidea</taxon>
        <taxon>Psychidae</taxon>
        <taxon>Oiketicinae</taxon>
        <taxon>Eumeta</taxon>
    </lineage>
</organism>
<evidence type="ECO:0000256" key="1">
    <source>
        <dbReference type="SAM" id="MobiDB-lite"/>
    </source>
</evidence>
<accession>A0A4C1UP25</accession>
<dbReference type="EMBL" id="BGZK01000196">
    <property type="protein sequence ID" value="GBP27594.1"/>
    <property type="molecule type" value="Genomic_DNA"/>
</dbReference>
<evidence type="ECO:0000313" key="2">
    <source>
        <dbReference type="EMBL" id="GBP27594.1"/>
    </source>
</evidence>
<dbReference type="AlphaFoldDB" id="A0A4C1UP25"/>
<keyword evidence="3" id="KW-1185">Reference proteome</keyword>
<evidence type="ECO:0000313" key="3">
    <source>
        <dbReference type="Proteomes" id="UP000299102"/>
    </source>
</evidence>
<gene>
    <name evidence="2" type="ORF">EVAR_102846_1</name>
</gene>
<protein>
    <submittedName>
        <fullName evidence="2">Uncharacterized protein</fullName>
    </submittedName>
</protein>
<feature type="region of interest" description="Disordered" evidence="1">
    <location>
        <begin position="58"/>
        <end position="96"/>
    </location>
</feature>
<comment type="caution">
    <text evidence="2">The sequence shown here is derived from an EMBL/GenBank/DDBJ whole genome shotgun (WGS) entry which is preliminary data.</text>
</comment>
<reference evidence="2 3" key="1">
    <citation type="journal article" date="2019" name="Commun. Biol.">
        <title>The bagworm genome reveals a unique fibroin gene that provides high tensile strength.</title>
        <authorList>
            <person name="Kono N."/>
            <person name="Nakamura H."/>
            <person name="Ohtoshi R."/>
            <person name="Tomita M."/>
            <person name="Numata K."/>
            <person name="Arakawa K."/>
        </authorList>
    </citation>
    <scope>NUCLEOTIDE SEQUENCE [LARGE SCALE GENOMIC DNA]</scope>
</reference>
<proteinExistence type="predicted"/>
<name>A0A4C1UP25_EUMVA</name>